<dbReference type="Proteomes" id="UP000011083">
    <property type="component" value="Unassembled WGS sequence"/>
</dbReference>
<dbReference type="GeneID" id="14912872"/>
<reference evidence="1 2" key="1">
    <citation type="journal article" date="2013" name="Genome Biol.">
        <title>Genome of Acanthamoeba castellanii highlights extensive lateral gene transfer and early evolution of tyrosine kinase signaling.</title>
        <authorList>
            <person name="Clarke M."/>
            <person name="Lohan A.J."/>
            <person name="Liu B."/>
            <person name="Lagkouvardos I."/>
            <person name="Roy S."/>
            <person name="Zafar N."/>
            <person name="Bertelli C."/>
            <person name="Schilde C."/>
            <person name="Kianianmomeni A."/>
            <person name="Burglin T.R."/>
            <person name="Frech C."/>
            <person name="Turcotte B."/>
            <person name="Kopec K.O."/>
            <person name="Synnott J.M."/>
            <person name="Choo C."/>
            <person name="Paponov I."/>
            <person name="Finkler A."/>
            <person name="Soon Heng Tan C."/>
            <person name="Hutchins A.P."/>
            <person name="Weinmeier T."/>
            <person name="Rattei T."/>
            <person name="Chu J.S."/>
            <person name="Gimenez G."/>
            <person name="Irimia M."/>
            <person name="Rigden D.J."/>
            <person name="Fitzpatrick D.A."/>
            <person name="Lorenzo-Morales J."/>
            <person name="Bateman A."/>
            <person name="Chiu C.H."/>
            <person name="Tang P."/>
            <person name="Hegemann P."/>
            <person name="Fromm H."/>
            <person name="Raoult D."/>
            <person name="Greub G."/>
            <person name="Miranda-Saavedra D."/>
            <person name="Chen N."/>
            <person name="Nash P."/>
            <person name="Ginger M.L."/>
            <person name="Horn M."/>
            <person name="Schaap P."/>
            <person name="Caler L."/>
            <person name="Loftus B."/>
        </authorList>
    </citation>
    <scope>NUCLEOTIDE SEQUENCE [LARGE SCALE GENOMIC DNA]</scope>
    <source>
        <strain evidence="1 2">Neff</strain>
    </source>
</reference>
<dbReference type="EMBL" id="KB008119">
    <property type="protein sequence ID" value="ELR12338.1"/>
    <property type="molecule type" value="Genomic_DNA"/>
</dbReference>
<dbReference type="KEGG" id="acan:ACA1_374050"/>
<protein>
    <submittedName>
        <fullName evidence="1">Uncharacterized protein</fullName>
    </submittedName>
</protein>
<organism evidence="1 2">
    <name type="scientific">Acanthamoeba castellanii (strain ATCC 30010 / Neff)</name>
    <dbReference type="NCBI Taxonomy" id="1257118"/>
    <lineage>
        <taxon>Eukaryota</taxon>
        <taxon>Amoebozoa</taxon>
        <taxon>Discosea</taxon>
        <taxon>Longamoebia</taxon>
        <taxon>Centramoebida</taxon>
        <taxon>Acanthamoebidae</taxon>
        <taxon>Acanthamoeba</taxon>
    </lineage>
</organism>
<name>L8GHU8_ACACF</name>
<evidence type="ECO:0000313" key="1">
    <source>
        <dbReference type="EMBL" id="ELR12338.1"/>
    </source>
</evidence>
<gene>
    <name evidence="1" type="ORF">ACA1_374050</name>
</gene>
<dbReference type="RefSeq" id="XP_004334351.1">
    <property type="nucleotide sequence ID" value="XM_004334303.1"/>
</dbReference>
<keyword evidence="2" id="KW-1185">Reference proteome</keyword>
<dbReference type="VEuPathDB" id="AmoebaDB:ACA1_374050"/>
<proteinExistence type="predicted"/>
<evidence type="ECO:0000313" key="2">
    <source>
        <dbReference type="Proteomes" id="UP000011083"/>
    </source>
</evidence>
<sequence length="71" mass="7736">MAIIHPYLVEHSQVYPRASRRIEQGRQSTALAYVKPPIVSLKTETIGREGVEPDVVSAAGVVPQAIKLPSE</sequence>
<accession>L8GHU8</accession>
<dbReference type="AlphaFoldDB" id="L8GHU8"/>